<sequence length="182" mass="18769">MLRLSLSVAAAAFLAGCGGVEEDVAVSHDGGHAMSEMVPDAVQALAPLPDDGVAPVINVGAAWMRPHPQGRDVTAAYFTVSLDAGAADRLVSARIDGADRVELHGHTMDPETGMMQMRPIGPQEIGTAGPLLFAPGGHHLMVFGLDPVVEGQSVSGVLVFERAGEIPVEFDVRSTAPAAALD</sequence>
<dbReference type="Gene3D" id="2.60.40.1890">
    <property type="entry name" value="PCu(A)C copper chaperone"/>
    <property type="match status" value="1"/>
</dbReference>
<dbReference type="PANTHER" id="PTHR36302:SF1">
    <property type="entry name" value="COPPER CHAPERONE PCU(A)C"/>
    <property type="match status" value="1"/>
</dbReference>
<dbReference type="AlphaFoldDB" id="A0A1G9RAS8"/>
<dbReference type="InterPro" id="IPR036182">
    <property type="entry name" value="PCuAC_sf"/>
</dbReference>
<dbReference type="EMBL" id="FNHG01000006">
    <property type="protein sequence ID" value="SDM20200.1"/>
    <property type="molecule type" value="Genomic_DNA"/>
</dbReference>
<name>A0A1G9RAS8_9PROT</name>
<evidence type="ECO:0000313" key="2">
    <source>
        <dbReference type="Proteomes" id="UP000199759"/>
    </source>
</evidence>
<accession>A0A1G9RAS8</accession>
<organism evidence="1 2">
    <name type="scientific">Maricaulis salignorans</name>
    <dbReference type="NCBI Taxonomy" id="144026"/>
    <lineage>
        <taxon>Bacteria</taxon>
        <taxon>Pseudomonadati</taxon>
        <taxon>Pseudomonadota</taxon>
        <taxon>Alphaproteobacteria</taxon>
        <taxon>Maricaulales</taxon>
        <taxon>Maricaulaceae</taxon>
        <taxon>Maricaulis</taxon>
    </lineage>
</organism>
<dbReference type="PANTHER" id="PTHR36302">
    <property type="entry name" value="BLR7088 PROTEIN"/>
    <property type="match status" value="1"/>
</dbReference>
<proteinExistence type="predicted"/>
<dbReference type="RefSeq" id="WP_091769034.1">
    <property type="nucleotide sequence ID" value="NZ_FNHG01000006.1"/>
</dbReference>
<dbReference type="SUPFAM" id="SSF110087">
    <property type="entry name" value="DR1885-like metal-binding protein"/>
    <property type="match status" value="1"/>
</dbReference>
<dbReference type="STRING" id="144026.SAMN04488568_106131"/>
<dbReference type="PROSITE" id="PS51257">
    <property type="entry name" value="PROKAR_LIPOPROTEIN"/>
    <property type="match status" value="1"/>
</dbReference>
<keyword evidence="2" id="KW-1185">Reference proteome</keyword>
<gene>
    <name evidence="1" type="ORF">SAMN04488568_106131</name>
</gene>
<protein>
    <recommendedName>
        <fullName evidence="3">Copper(I)-binding protein</fullName>
    </recommendedName>
</protein>
<dbReference type="OrthoDB" id="9796962at2"/>
<evidence type="ECO:0008006" key="3">
    <source>
        <dbReference type="Google" id="ProtNLM"/>
    </source>
</evidence>
<dbReference type="Pfam" id="PF04314">
    <property type="entry name" value="PCuAC"/>
    <property type="match status" value="1"/>
</dbReference>
<dbReference type="Proteomes" id="UP000199759">
    <property type="component" value="Unassembled WGS sequence"/>
</dbReference>
<reference evidence="1 2" key="1">
    <citation type="submission" date="2016-10" db="EMBL/GenBank/DDBJ databases">
        <authorList>
            <person name="de Groot N.N."/>
        </authorList>
    </citation>
    <scope>NUCLEOTIDE SEQUENCE [LARGE SCALE GENOMIC DNA]</scope>
    <source>
        <strain evidence="1 2">DSM 16077</strain>
    </source>
</reference>
<evidence type="ECO:0000313" key="1">
    <source>
        <dbReference type="EMBL" id="SDM20200.1"/>
    </source>
</evidence>
<dbReference type="InterPro" id="IPR007410">
    <property type="entry name" value="LpqE-like"/>
</dbReference>
<dbReference type="InterPro" id="IPR058248">
    <property type="entry name" value="Lxx211020-like"/>
</dbReference>